<dbReference type="Gene3D" id="3.40.50.300">
    <property type="entry name" value="P-loop containing nucleotide triphosphate hydrolases"/>
    <property type="match status" value="1"/>
</dbReference>
<gene>
    <name evidence="5" type="ORF">Z518_07185</name>
</gene>
<dbReference type="Pfam" id="PF17100">
    <property type="entry name" value="NACHT_N"/>
    <property type="match status" value="1"/>
</dbReference>
<dbReference type="PANTHER" id="PTHR10039">
    <property type="entry name" value="AMELOGENIN"/>
    <property type="match status" value="1"/>
</dbReference>
<dbReference type="InterPro" id="IPR056884">
    <property type="entry name" value="NPHP3-like_N"/>
</dbReference>
<evidence type="ECO:0000313" key="6">
    <source>
        <dbReference type="Proteomes" id="UP000053617"/>
    </source>
</evidence>
<evidence type="ECO:0000256" key="2">
    <source>
        <dbReference type="SAM" id="MobiDB-lite"/>
    </source>
</evidence>
<sequence length="1371" mass="155745">MSPSHETSARSEVPARGWISNLASRIKQIRTRSQERGDSRHLVVRQRAALRSASDKQDRGSQSVRSGDTSGAQRLPEQENLSLWARAEQKLKSAKPDVYAEFEKLKSTQSNDFPDAFSRAEDFTEQLKSEFQDTERKLSPDQSKVRRNLLKAASLIVSVKDVLTASARFDPTRASSAVLAGFTSLLNVILKKDDLDHTMSLAVRDICSKLLFWANEELKVLQRKQIYSTEQQTRAENSLTELYATVMEFQVMVTLYVRSNELVQVFKSTYKITDITRAKKEVDIIHEECKNSFATISSDDAFFEKNGEVLEWISGENPHEVHREVRNRTKVNALYAFCGEWLLLSKEFKQWNDSEGMQIFWLCSTAGTGKSTLCCRVNEWHEERSALFEGTNMARVYCSSMGRTQAANASSVLHSIMRQLAEIKGQRHLAPPVQSLYNNRALDRSSTANLSDQEIEELLKDIFAGGEDTRIVIDALDECADWKKLLRILRDAGKSHPRKLKIFCTSRFGVQVETYFEGCTTKFLTSELTENDMRQFVHSEIFFREEPDRLLEGKHQDLEERLESVLLRRAGGMFKWVELQLSLFFCDGVDKAPPKNRRDVEEMLLAIETDSTEGDKLLYDTYRQILKRNLSHPHARADATRMFRLMLCSFERLTMSMILEAVRVNKPEDIDCDSGNINTDVNLNYLRSISYNFVKENSEGYVQFAHMSAVDFLKHADEPMQTMTFTDLDCHTTMMYHCLYFLRCLPGCNVRTPDEVSPKIGLSRGAFFSAFRSYFLSYAYRYWARHCAVVIRLSDKVNTDAVNMVADVLSDENWVDAIRLWYDVLYIPGQGRPPWYLLDPKELALYLDPDPGIFIAACYGLPKLAAALVNNTTGKGELPLSRKNHVGQTPLETAICPGINLGLTNRGLPKQVWPTFGARSGEDDGYVELVKILIADLAVRRKESLFADERPFHMIACSHQNETDAAKSTRINLFELFLRHNFDIDAVDVDYGAPLQVALLEGDKTMTLWLLQHKADPQKPGRCGPTPFESALQKGRTESVLTLLEYGCAFQIGADRKTIWHCVVQHTFDQALANTLWEKFRGQSNAQDDRGVTPVMMSVWKNKAGWTNYLLSLNPGLDRPLNGHISLAHLAAARPCPSVGWSRLSAMEWAILSRALVNIDAKDEEGVTPLMVSAARTDLAGVLCLLQLGTHPPQTDRHGRTALHYALMSVVPTKKGQYYHYLNVNKSTLKRTVNILLNAGVNPNQNDLEGISGVMLASLLPDRDLFDSLQDQEVPRADHTGSVRRSERNQDSTFEIFGNSRAQSVNREMVSKLRQDFYQLVARYSLVLGSENQDDDQFFEPGFIEYYPEELEKLDSYLANVRHQFYGRRDL</sequence>
<accession>A0A0D2FNJ7</accession>
<dbReference type="Pfam" id="PF24883">
    <property type="entry name" value="NPHP3_N"/>
    <property type="match status" value="1"/>
</dbReference>
<name>A0A0D2FNJ7_9EURO</name>
<feature type="domain" description="NWD NACHT-NTPase N-terminal" evidence="3">
    <location>
        <begin position="82"/>
        <end position="274"/>
    </location>
</feature>
<dbReference type="GeneID" id="25295256"/>
<evidence type="ECO:0000259" key="3">
    <source>
        <dbReference type="Pfam" id="PF17100"/>
    </source>
</evidence>
<feature type="region of interest" description="Disordered" evidence="2">
    <location>
        <begin position="30"/>
        <end position="80"/>
    </location>
</feature>
<evidence type="ECO:0000313" key="5">
    <source>
        <dbReference type="EMBL" id="KIX03632.1"/>
    </source>
</evidence>
<dbReference type="SMART" id="SM00248">
    <property type="entry name" value="ANK"/>
    <property type="match status" value="6"/>
</dbReference>
<feature type="domain" description="Nephrocystin 3-like N-terminal" evidence="4">
    <location>
        <begin position="339"/>
        <end position="507"/>
    </location>
</feature>
<dbReference type="Gene3D" id="1.25.40.20">
    <property type="entry name" value="Ankyrin repeat-containing domain"/>
    <property type="match status" value="1"/>
</dbReference>
<dbReference type="HOGENOM" id="CLU_256284_0_0_1"/>
<dbReference type="OrthoDB" id="1577640at2759"/>
<dbReference type="VEuPathDB" id="FungiDB:Z518_07185"/>
<organism evidence="5 6">
    <name type="scientific">Rhinocladiella mackenziei CBS 650.93</name>
    <dbReference type="NCBI Taxonomy" id="1442369"/>
    <lineage>
        <taxon>Eukaryota</taxon>
        <taxon>Fungi</taxon>
        <taxon>Dikarya</taxon>
        <taxon>Ascomycota</taxon>
        <taxon>Pezizomycotina</taxon>
        <taxon>Eurotiomycetes</taxon>
        <taxon>Chaetothyriomycetidae</taxon>
        <taxon>Chaetothyriales</taxon>
        <taxon>Herpotrichiellaceae</taxon>
        <taxon>Rhinocladiella</taxon>
    </lineage>
</organism>
<evidence type="ECO:0000259" key="4">
    <source>
        <dbReference type="Pfam" id="PF24883"/>
    </source>
</evidence>
<dbReference type="PANTHER" id="PTHR10039:SF15">
    <property type="entry name" value="NACHT DOMAIN-CONTAINING PROTEIN"/>
    <property type="match status" value="1"/>
</dbReference>
<dbReference type="SUPFAM" id="SSF48403">
    <property type="entry name" value="Ankyrin repeat"/>
    <property type="match status" value="1"/>
</dbReference>
<keyword evidence="1" id="KW-0677">Repeat</keyword>
<proteinExistence type="predicted"/>
<dbReference type="InterPro" id="IPR031359">
    <property type="entry name" value="NACHT_N"/>
</dbReference>
<evidence type="ECO:0000256" key="1">
    <source>
        <dbReference type="ARBA" id="ARBA00022737"/>
    </source>
</evidence>
<dbReference type="InterPro" id="IPR002110">
    <property type="entry name" value="Ankyrin_rpt"/>
</dbReference>
<dbReference type="InterPro" id="IPR027417">
    <property type="entry name" value="P-loop_NTPase"/>
</dbReference>
<keyword evidence="6" id="KW-1185">Reference proteome</keyword>
<dbReference type="EMBL" id="KN847479">
    <property type="protein sequence ID" value="KIX03632.1"/>
    <property type="molecule type" value="Genomic_DNA"/>
</dbReference>
<dbReference type="Proteomes" id="UP000053617">
    <property type="component" value="Unassembled WGS sequence"/>
</dbReference>
<dbReference type="SUPFAM" id="SSF52540">
    <property type="entry name" value="P-loop containing nucleoside triphosphate hydrolases"/>
    <property type="match status" value="1"/>
</dbReference>
<dbReference type="STRING" id="1442369.A0A0D2FNJ7"/>
<dbReference type="RefSeq" id="XP_013270768.1">
    <property type="nucleotide sequence ID" value="XM_013415314.1"/>
</dbReference>
<feature type="compositionally biased region" description="Polar residues" evidence="2">
    <location>
        <begin position="60"/>
        <end position="72"/>
    </location>
</feature>
<feature type="compositionally biased region" description="Basic and acidic residues" evidence="2">
    <location>
        <begin position="32"/>
        <end position="41"/>
    </location>
</feature>
<protein>
    <submittedName>
        <fullName evidence="5">Rhinocladiella mackenziei CBS 650.93 unplaced genomic scaffold supercont1.5, whole genome shotgun sequence</fullName>
    </submittedName>
</protein>
<reference evidence="5 6" key="1">
    <citation type="submission" date="2015-01" db="EMBL/GenBank/DDBJ databases">
        <title>The Genome Sequence of Rhinocladiella mackenzie CBS 650.93.</title>
        <authorList>
            <consortium name="The Broad Institute Genomics Platform"/>
            <person name="Cuomo C."/>
            <person name="de Hoog S."/>
            <person name="Gorbushina A."/>
            <person name="Stielow B."/>
            <person name="Teixiera M."/>
            <person name="Abouelleil A."/>
            <person name="Chapman S.B."/>
            <person name="Priest M."/>
            <person name="Young S.K."/>
            <person name="Wortman J."/>
            <person name="Nusbaum C."/>
            <person name="Birren B."/>
        </authorList>
    </citation>
    <scope>NUCLEOTIDE SEQUENCE [LARGE SCALE GENOMIC DNA]</scope>
    <source>
        <strain evidence="5 6">CBS 650.93</strain>
    </source>
</reference>
<dbReference type="InterPro" id="IPR036770">
    <property type="entry name" value="Ankyrin_rpt-contain_sf"/>
</dbReference>